<evidence type="ECO:0000313" key="1">
    <source>
        <dbReference type="EMBL" id="AWM39786.1"/>
    </source>
</evidence>
<dbReference type="Proteomes" id="UP000245802">
    <property type="component" value="Chromosome"/>
</dbReference>
<evidence type="ECO:0000313" key="2">
    <source>
        <dbReference type="Proteomes" id="UP000245802"/>
    </source>
</evidence>
<keyword evidence="2" id="KW-1185">Reference proteome</keyword>
<reference evidence="1 2" key="1">
    <citation type="submission" date="2018-01" db="EMBL/GenBank/DDBJ databases">
        <title>G. obscuriglobus.</title>
        <authorList>
            <person name="Franke J."/>
            <person name="Blomberg W."/>
            <person name="Selmecki A."/>
        </authorList>
    </citation>
    <scope>NUCLEOTIDE SEQUENCE [LARGE SCALE GENOMIC DNA]</scope>
    <source>
        <strain evidence="1 2">DSM 5831</strain>
    </source>
</reference>
<dbReference type="OrthoDB" id="8590732at2"/>
<dbReference type="AlphaFoldDB" id="A0A2Z3H881"/>
<dbReference type="EMBL" id="CP025958">
    <property type="protein sequence ID" value="AWM39786.1"/>
    <property type="molecule type" value="Genomic_DNA"/>
</dbReference>
<name>A0A2Z3H881_9BACT</name>
<gene>
    <name evidence="1" type="ORF">C1280_24125</name>
</gene>
<proteinExistence type="predicted"/>
<dbReference type="KEGG" id="gog:C1280_24125"/>
<dbReference type="Gene3D" id="1.10.3230.30">
    <property type="entry name" value="Phage gp6-like head-tail connector protein"/>
    <property type="match status" value="1"/>
</dbReference>
<dbReference type="RefSeq" id="WP_010035137.1">
    <property type="nucleotide sequence ID" value="NZ_CP025958.1"/>
</dbReference>
<accession>A0A2Z3H881</accession>
<sequence>MADLISIDRALAQIPTATDDDTTVIAALITAASQVVETKLNRTFAQASYDELHSVVGPTASIWANNPPISDLTGVRNNELPAFYVQLNDPANLVQRATVDITPTAVVLKKTLNNVSTTSTFTFAAYPTFEMLYAAVNALGSGWTATGMNSQFLQWQTAEMCTNHGTRSARNVSCPLLVFWWDEVYYQVNKTTGEIILPAVRGVQNYRIQYTGGFSTVPEAVQQAVAELVQLTFASRLQNPLMQSETLDKYSYTKAAQNNWDLLSLTSKSALSMYKIPRLTTQGVPSKI</sequence>
<organism evidence="1 2">
    <name type="scientific">Gemmata obscuriglobus</name>
    <dbReference type="NCBI Taxonomy" id="114"/>
    <lineage>
        <taxon>Bacteria</taxon>
        <taxon>Pseudomonadati</taxon>
        <taxon>Planctomycetota</taxon>
        <taxon>Planctomycetia</taxon>
        <taxon>Gemmatales</taxon>
        <taxon>Gemmataceae</taxon>
        <taxon>Gemmata</taxon>
    </lineage>
</organism>
<protein>
    <submittedName>
        <fullName evidence="1">Uncharacterized protein</fullName>
    </submittedName>
</protein>